<reference evidence="2 3" key="1">
    <citation type="journal article" date="2024" name="Nat. Commun.">
        <title>Phylogenomics reveals the evolutionary origins of lichenization in chlorophyte algae.</title>
        <authorList>
            <person name="Puginier C."/>
            <person name="Libourel C."/>
            <person name="Otte J."/>
            <person name="Skaloud P."/>
            <person name="Haon M."/>
            <person name="Grisel S."/>
            <person name="Petersen M."/>
            <person name="Berrin J.G."/>
            <person name="Delaux P.M."/>
            <person name="Dal Grande F."/>
            <person name="Keller J."/>
        </authorList>
    </citation>
    <scope>NUCLEOTIDE SEQUENCE [LARGE SCALE GENOMIC DNA]</scope>
    <source>
        <strain evidence="2 3">SAG 2145</strain>
    </source>
</reference>
<protein>
    <submittedName>
        <fullName evidence="2">Uncharacterized protein</fullName>
    </submittedName>
</protein>
<dbReference type="InterPro" id="IPR036869">
    <property type="entry name" value="J_dom_sf"/>
</dbReference>
<feature type="transmembrane region" description="Helical" evidence="1">
    <location>
        <begin position="163"/>
        <end position="185"/>
    </location>
</feature>
<keyword evidence="3" id="KW-1185">Reference proteome</keyword>
<keyword evidence="1" id="KW-0812">Transmembrane</keyword>
<dbReference type="AlphaFoldDB" id="A0AAW1R2I6"/>
<keyword evidence="1" id="KW-0472">Membrane</keyword>
<organism evidence="2 3">
    <name type="scientific">Apatococcus lobatus</name>
    <dbReference type="NCBI Taxonomy" id="904363"/>
    <lineage>
        <taxon>Eukaryota</taxon>
        <taxon>Viridiplantae</taxon>
        <taxon>Chlorophyta</taxon>
        <taxon>core chlorophytes</taxon>
        <taxon>Trebouxiophyceae</taxon>
        <taxon>Chlorellales</taxon>
        <taxon>Chlorellaceae</taxon>
        <taxon>Apatococcus</taxon>
    </lineage>
</organism>
<dbReference type="GO" id="GO:0031969">
    <property type="term" value="C:chloroplast membrane"/>
    <property type="evidence" value="ECO:0007669"/>
    <property type="project" value="TreeGrafter"/>
</dbReference>
<evidence type="ECO:0000313" key="3">
    <source>
        <dbReference type="Proteomes" id="UP001438707"/>
    </source>
</evidence>
<dbReference type="Pfam" id="PF11833">
    <property type="entry name" value="CPP1-like"/>
    <property type="match status" value="1"/>
</dbReference>
<dbReference type="PANTHER" id="PTHR33372">
    <property type="match status" value="1"/>
</dbReference>
<dbReference type="Gene3D" id="1.10.287.110">
    <property type="entry name" value="DnaJ domain"/>
    <property type="match status" value="1"/>
</dbReference>
<dbReference type="EMBL" id="JALJOS010000017">
    <property type="protein sequence ID" value="KAK9827891.1"/>
    <property type="molecule type" value="Genomic_DNA"/>
</dbReference>
<dbReference type="InterPro" id="IPR021788">
    <property type="entry name" value="CPP1-like"/>
</dbReference>
<feature type="transmembrane region" description="Helical" evidence="1">
    <location>
        <begin position="191"/>
        <end position="217"/>
    </location>
</feature>
<gene>
    <name evidence="2" type="ORF">WJX74_008011</name>
</gene>
<dbReference type="PANTHER" id="PTHR33372:SF10">
    <property type="entry name" value="OS03G0137300 PROTEIN"/>
    <property type="match status" value="1"/>
</dbReference>
<keyword evidence="1" id="KW-1133">Transmembrane helix</keyword>
<name>A0AAW1R2I6_9CHLO</name>
<proteinExistence type="predicted"/>
<comment type="caution">
    <text evidence="2">The sequence shown here is derived from an EMBL/GenBank/DDBJ whole genome shotgun (WGS) entry which is preliminary data.</text>
</comment>
<sequence>MQQNMTPAEARQKLGVSEEAGFEQVLRAKNKLIQQNQGDTEQQLRIDSAYEVLLMQSMNARLSGSAKIPTRVKFADDIQIPRTQKVNKFLQNIPGKPQVAGPPAQRDFGIQSAAFGVLAATILIQGLSPTAGPSDVPTLQLGIGSLAAGYFLKERRKATTGKAIGLVLGGILAGVALGSLLNLWLQVDIVPIAGVSSSAVFISEFVVIGLWATSAFLL</sequence>
<evidence type="ECO:0000313" key="2">
    <source>
        <dbReference type="EMBL" id="KAK9827891.1"/>
    </source>
</evidence>
<evidence type="ECO:0000256" key="1">
    <source>
        <dbReference type="SAM" id="Phobius"/>
    </source>
</evidence>
<dbReference type="Proteomes" id="UP001438707">
    <property type="component" value="Unassembled WGS sequence"/>
</dbReference>
<accession>A0AAW1R2I6</accession>